<keyword evidence="9 11" id="KW-0326">Glycosidase</keyword>
<evidence type="ECO:0000256" key="11">
    <source>
        <dbReference type="RuleBase" id="RU000489"/>
    </source>
</evidence>
<sequence length="359" mass="40213">MSQHQLIKTYFRYLSDSWADVEKHFSGDSWSSQGNNVYGCIKQLFLLKKNNCHLKTLLFIGGWTYLANFVKPASTDAGRNRFAQTATQLLLDFGFDGLDIDWEYPKDKNEGRDFVKLLKVIWEFLLTAAVSAGQEHYRQRQLKNITPYLDFYSLMCYDYAGKWSTVAGHQANLKPSRKNPKSTPFSTEAALNYYIREGQVSPSKILLSMPLYGRAFADTDGLGAPFQGSGNEGSWEAGIWDYKVLPQPGATEQMDSSLTQDGAGASWSYDPAKCLMISYDTVPMVEEKTEYVVSHGLGGTVWWEASGDRGGRNGTKSDGSLISTFVDSVKAFGGELEKSENVLNYPESRYENMQRGFSS</sequence>
<dbReference type="PROSITE" id="PS51910">
    <property type="entry name" value="GH18_2"/>
    <property type="match status" value="1"/>
</dbReference>
<keyword evidence="8" id="KW-0119">Carbohydrate metabolism</keyword>
<feature type="domain" description="GH18" evidence="12">
    <location>
        <begin position="1"/>
        <end position="332"/>
    </location>
</feature>
<dbReference type="SUPFAM" id="SSF51445">
    <property type="entry name" value="(Trans)glycosidases"/>
    <property type="match status" value="1"/>
</dbReference>
<dbReference type="PANTHER" id="PTHR11177:SF365">
    <property type="entry name" value="ENDOCHITINASE B"/>
    <property type="match status" value="1"/>
</dbReference>
<dbReference type="SMART" id="SM00636">
    <property type="entry name" value="Glyco_18"/>
    <property type="match status" value="1"/>
</dbReference>
<dbReference type="SUPFAM" id="SSF54556">
    <property type="entry name" value="Chitinase insertion domain"/>
    <property type="match status" value="1"/>
</dbReference>
<evidence type="ECO:0000256" key="7">
    <source>
        <dbReference type="ARBA" id="ARBA00023024"/>
    </source>
</evidence>
<dbReference type="InterPro" id="IPR050314">
    <property type="entry name" value="Glycosyl_Hydrlase_18"/>
</dbReference>
<dbReference type="GO" id="GO:0008843">
    <property type="term" value="F:endochitinase activity"/>
    <property type="evidence" value="ECO:0007669"/>
    <property type="project" value="UniProtKB-EC"/>
</dbReference>
<gene>
    <name evidence="13" type="primary">CHT4_3</name>
    <name evidence="13" type="ORF">PRK78_006569</name>
</gene>
<dbReference type="Gene3D" id="3.10.50.10">
    <property type="match status" value="1"/>
</dbReference>
<dbReference type="GO" id="GO:0005576">
    <property type="term" value="C:extracellular region"/>
    <property type="evidence" value="ECO:0007669"/>
    <property type="project" value="UniProtKB-SubCell"/>
</dbReference>
<evidence type="ECO:0000313" key="13">
    <source>
        <dbReference type="EMBL" id="WEW61080.1"/>
    </source>
</evidence>
<dbReference type="PANTHER" id="PTHR11177">
    <property type="entry name" value="CHITINASE"/>
    <property type="match status" value="1"/>
</dbReference>
<dbReference type="EMBL" id="CP120630">
    <property type="protein sequence ID" value="WEW61080.1"/>
    <property type="molecule type" value="Genomic_DNA"/>
</dbReference>
<dbReference type="GO" id="GO:0008061">
    <property type="term" value="F:chitin binding"/>
    <property type="evidence" value="ECO:0007669"/>
    <property type="project" value="InterPro"/>
</dbReference>
<evidence type="ECO:0000259" key="12">
    <source>
        <dbReference type="PROSITE" id="PS51910"/>
    </source>
</evidence>
<dbReference type="FunFam" id="3.10.50.10:FF:000005">
    <property type="entry name" value="Endochitinase B1"/>
    <property type="match status" value="1"/>
</dbReference>
<proteinExistence type="inferred from homology"/>
<dbReference type="Proteomes" id="UP001219355">
    <property type="component" value="Chromosome 4"/>
</dbReference>
<comment type="subcellular location">
    <subcellularLocation>
        <location evidence="2">Secreted</location>
    </subcellularLocation>
</comment>
<evidence type="ECO:0000256" key="8">
    <source>
        <dbReference type="ARBA" id="ARBA00023277"/>
    </source>
</evidence>
<keyword evidence="7" id="KW-0146">Chitin degradation</keyword>
<keyword evidence="14" id="KW-1185">Reference proteome</keyword>
<evidence type="ECO:0000256" key="10">
    <source>
        <dbReference type="ARBA" id="ARBA00023326"/>
    </source>
</evidence>
<protein>
    <recommendedName>
        <fullName evidence="4">chitinase</fullName>
        <ecNumber evidence="4">3.2.1.14</ecNumber>
    </recommendedName>
</protein>
<evidence type="ECO:0000256" key="1">
    <source>
        <dbReference type="ARBA" id="ARBA00000822"/>
    </source>
</evidence>
<evidence type="ECO:0000313" key="14">
    <source>
        <dbReference type="Proteomes" id="UP001219355"/>
    </source>
</evidence>
<reference evidence="13" key="1">
    <citation type="submission" date="2023-03" db="EMBL/GenBank/DDBJ databases">
        <title>Emydomyces testavorans Genome Sequence.</title>
        <authorList>
            <person name="Hoyer L."/>
        </authorList>
    </citation>
    <scope>NUCLEOTIDE SEQUENCE</scope>
    <source>
        <strain evidence="13">16-2883</strain>
    </source>
</reference>
<evidence type="ECO:0000256" key="2">
    <source>
        <dbReference type="ARBA" id="ARBA00004613"/>
    </source>
</evidence>
<evidence type="ECO:0000256" key="5">
    <source>
        <dbReference type="ARBA" id="ARBA00022525"/>
    </source>
</evidence>
<dbReference type="InterPro" id="IPR017853">
    <property type="entry name" value="GH"/>
</dbReference>
<dbReference type="GO" id="GO:0000272">
    <property type="term" value="P:polysaccharide catabolic process"/>
    <property type="evidence" value="ECO:0007669"/>
    <property type="project" value="UniProtKB-KW"/>
</dbReference>
<organism evidence="13 14">
    <name type="scientific">Emydomyces testavorans</name>
    <dbReference type="NCBI Taxonomy" id="2070801"/>
    <lineage>
        <taxon>Eukaryota</taxon>
        <taxon>Fungi</taxon>
        <taxon>Dikarya</taxon>
        <taxon>Ascomycota</taxon>
        <taxon>Pezizomycotina</taxon>
        <taxon>Eurotiomycetes</taxon>
        <taxon>Eurotiomycetidae</taxon>
        <taxon>Onygenales</taxon>
        <taxon>Nannizziopsiaceae</taxon>
        <taxon>Emydomyces</taxon>
    </lineage>
</organism>
<dbReference type="AlphaFoldDB" id="A0AAF0DLM1"/>
<dbReference type="InterPro" id="IPR011583">
    <property type="entry name" value="Chitinase_II/V-like_cat"/>
</dbReference>
<accession>A0AAF0DLM1</accession>
<keyword evidence="6 11" id="KW-0378">Hydrolase</keyword>
<dbReference type="Gene3D" id="3.20.20.80">
    <property type="entry name" value="Glycosidases"/>
    <property type="match status" value="1"/>
</dbReference>
<dbReference type="InterPro" id="IPR001223">
    <property type="entry name" value="Glyco_hydro18_cat"/>
</dbReference>
<evidence type="ECO:0000256" key="4">
    <source>
        <dbReference type="ARBA" id="ARBA00012729"/>
    </source>
</evidence>
<evidence type="ECO:0000256" key="9">
    <source>
        <dbReference type="ARBA" id="ARBA00023295"/>
    </source>
</evidence>
<dbReference type="InterPro" id="IPR029070">
    <property type="entry name" value="Chitinase_insertion_sf"/>
</dbReference>
<name>A0AAF0DLM1_9EURO</name>
<comment type="catalytic activity">
    <reaction evidence="1">
        <text>Random endo-hydrolysis of N-acetyl-beta-D-glucosaminide (1-&gt;4)-beta-linkages in chitin and chitodextrins.</text>
        <dbReference type="EC" id="3.2.1.14"/>
    </reaction>
</comment>
<evidence type="ECO:0000256" key="3">
    <source>
        <dbReference type="ARBA" id="ARBA00008682"/>
    </source>
</evidence>
<evidence type="ECO:0000256" key="6">
    <source>
        <dbReference type="ARBA" id="ARBA00022801"/>
    </source>
</evidence>
<keyword evidence="10" id="KW-0624">Polysaccharide degradation</keyword>
<dbReference type="GO" id="GO:0006032">
    <property type="term" value="P:chitin catabolic process"/>
    <property type="evidence" value="ECO:0007669"/>
    <property type="project" value="UniProtKB-KW"/>
</dbReference>
<dbReference type="InterPro" id="IPR001579">
    <property type="entry name" value="Glyco_hydro_18_chit_AS"/>
</dbReference>
<keyword evidence="5" id="KW-0964">Secreted</keyword>
<dbReference type="EC" id="3.2.1.14" evidence="4"/>
<dbReference type="PROSITE" id="PS01095">
    <property type="entry name" value="GH18_1"/>
    <property type="match status" value="1"/>
</dbReference>
<comment type="similarity">
    <text evidence="3">Belongs to the glycosyl hydrolase 18 family. Chitinase class V subfamily.</text>
</comment>
<dbReference type="Pfam" id="PF00704">
    <property type="entry name" value="Glyco_hydro_18"/>
    <property type="match status" value="1"/>
</dbReference>